<evidence type="ECO:0000256" key="3">
    <source>
        <dbReference type="ARBA" id="ARBA00022989"/>
    </source>
</evidence>
<organism evidence="6 7">
    <name type="scientific">Paracoccus sphaerophysae</name>
    <dbReference type="NCBI Taxonomy" id="690417"/>
    <lineage>
        <taxon>Bacteria</taxon>
        <taxon>Pseudomonadati</taxon>
        <taxon>Pseudomonadota</taxon>
        <taxon>Alphaproteobacteria</taxon>
        <taxon>Rhodobacterales</taxon>
        <taxon>Paracoccaceae</taxon>
        <taxon>Paracoccus</taxon>
    </lineage>
</organism>
<dbReference type="Pfam" id="PF04191">
    <property type="entry name" value="PEMT"/>
    <property type="match status" value="1"/>
</dbReference>
<dbReference type="InterPro" id="IPR007318">
    <property type="entry name" value="Phopholipid_MeTrfase"/>
</dbReference>
<proteinExistence type="predicted"/>
<feature type="transmembrane region" description="Helical" evidence="5">
    <location>
        <begin position="47"/>
        <end position="72"/>
    </location>
</feature>
<evidence type="ECO:0000256" key="4">
    <source>
        <dbReference type="ARBA" id="ARBA00023136"/>
    </source>
</evidence>
<dbReference type="AlphaFoldDB" id="A0A099FAR6"/>
<reference evidence="6 7" key="1">
    <citation type="submission" date="2014-09" db="EMBL/GenBank/DDBJ databases">
        <authorList>
            <person name="McGinnis J.M."/>
            <person name="Wolfgang W.J."/>
        </authorList>
    </citation>
    <scope>NUCLEOTIDE SEQUENCE [LARGE SCALE GENOMIC DNA]</scope>
    <source>
        <strain evidence="6 7">HAMBI 3106</strain>
    </source>
</reference>
<keyword evidence="3 5" id="KW-1133">Transmembrane helix</keyword>
<keyword evidence="4 5" id="KW-0472">Membrane</keyword>
<keyword evidence="7" id="KW-1185">Reference proteome</keyword>
<dbReference type="STRING" id="690417.IC63_09375"/>
<dbReference type="EMBL" id="JRKS01000025">
    <property type="protein sequence ID" value="KGJ07152.1"/>
    <property type="molecule type" value="Genomic_DNA"/>
</dbReference>
<feature type="transmembrane region" description="Helical" evidence="5">
    <location>
        <begin position="7"/>
        <end position="27"/>
    </location>
</feature>
<evidence type="ECO:0000313" key="7">
    <source>
        <dbReference type="Proteomes" id="UP000029917"/>
    </source>
</evidence>
<name>A0A099FAR6_9RHOB</name>
<evidence type="ECO:0000256" key="5">
    <source>
        <dbReference type="SAM" id="Phobius"/>
    </source>
</evidence>
<protein>
    <recommendedName>
        <fullName evidence="8">Isoprenylcysteine carboxyl methyltransferase</fullName>
    </recommendedName>
</protein>
<sequence length="207" mass="22146">MISGFGWAVLVLIFGYLALFLWGIAIAADASGRSVWLFGRASGRDRWAAFGFRAAFVVALFGPLFWLAWPILHKADPLWTEGEVAALGAVGVFLAGVGAMVAFAAQMSMGTSWRVGVASDATGDLVSGGLYRFSRNPTFLGQFALLAGVGFAIPSLPTILAPLLFLGSASLQIRSEEAVLRQSLGAEYERYAASVPRWIGLRRRSVK</sequence>
<keyword evidence="2 5" id="KW-0812">Transmembrane</keyword>
<comment type="subcellular location">
    <subcellularLocation>
        <location evidence="1">Endomembrane system</location>
        <topology evidence="1">Multi-pass membrane protein</topology>
    </subcellularLocation>
</comment>
<feature type="transmembrane region" description="Helical" evidence="5">
    <location>
        <begin position="84"/>
        <end position="105"/>
    </location>
</feature>
<evidence type="ECO:0008006" key="8">
    <source>
        <dbReference type="Google" id="ProtNLM"/>
    </source>
</evidence>
<dbReference type="Proteomes" id="UP000029917">
    <property type="component" value="Unassembled WGS sequence"/>
</dbReference>
<gene>
    <name evidence="6" type="ORF">IC63_09375</name>
</gene>
<evidence type="ECO:0000256" key="1">
    <source>
        <dbReference type="ARBA" id="ARBA00004127"/>
    </source>
</evidence>
<dbReference type="OrthoDB" id="9811969at2"/>
<accession>A0A099FAR6</accession>
<comment type="caution">
    <text evidence="6">The sequence shown here is derived from an EMBL/GenBank/DDBJ whole genome shotgun (WGS) entry which is preliminary data.</text>
</comment>
<dbReference type="Gene3D" id="1.20.120.1630">
    <property type="match status" value="1"/>
</dbReference>
<dbReference type="RefSeq" id="WP_036708051.1">
    <property type="nucleotide sequence ID" value="NZ_CALUAY010000014.1"/>
</dbReference>
<dbReference type="GO" id="GO:0012505">
    <property type="term" value="C:endomembrane system"/>
    <property type="evidence" value="ECO:0007669"/>
    <property type="project" value="UniProtKB-SubCell"/>
</dbReference>
<evidence type="ECO:0000313" key="6">
    <source>
        <dbReference type="EMBL" id="KGJ07152.1"/>
    </source>
</evidence>
<feature type="transmembrane region" description="Helical" evidence="5">
    <location>
        <begin position="143"/>
        <end position="166"/>
    </location>
</feature>
<evidence type="ECO:0000256" key="2">
    <source>
        <dbReference type="ARBA" id="ARBA00022692"/>
    </source>
</evidence>
<reference evidence="6 7" key="2">
    <citation type="submission" date="2014-10" db="EMBL/GenBank/DDBJ databases">
        <title>Paracoccus sanguinis sp. nov., isolated from clinical specimens of New York State patients.</title>
        <authorList>
            <person name="Mingle L.A."/>
            <person name="Cole J.A."/>
            <person name="Lapierre P."/>
            <person name="Musser K.A."/>
        </authorList>
    </citation>
    <scope>NUCLEOTIDE SEQUENCE [LARGE SCALE GENOMIC DNA]</scope>
    <source>
        <strain evidence="6 7">HAMBI 3106</strain>
    </source>
</reference>